<dbReference type="RefSeq" id="WP_071832390.1">
    <property type="nucleotide sequence ID" value="NZ_LSRP01000074.1"/>
</dbReference>
<dbReference type="Pfam" id="PF05532">
    <property type="entry name" value="CsbD"/>
    <property type="match status" value="1"/>
</dbReference>
<dbReference type="Proteomes" id="UP000182661">
    <property type="component" value="Unassembled WGS sequence"/>
</dbReference>
<evidence type="ECO:0000313" key="6">
    <source>
        <dbReference type="Proteomes" id="UP000182661"/>
    </source>
</evidence>
<evidence type="ECO:0000256" key="1">
    <source>
        <dbReference type="ARBA" id="ARBA00009129"/>
    </source>
</evidence>
<evidence type="ECO:0000259" key="3">
    <source>
        <dbReference type="Pfam" id="PF05532"/>
    </source>
</evidence>
<feature type="domain" description="CsbD-like" evidence="3">
    <location>
        <begin position="6"/>
        <end position="57"/>
    </location>
</feature>
<feature type="compositionally biased region" description="Polar residues" evidence="2">
    <location>
        <begin position="1"/>
        <end position="16"/>
    </location>
</feature>
<protein>
    <recommendedName>
        <fullName evidence="3">CsbD-like domain-containing protein</fullName>
    </recommendedName>
</protein>
<dbReference type="Gene3D" id="1.10.1470.10">
    <property type="entry name" value="YjbJ"/>
    <property type="match status" value="1"/>
</dbReference>
<evidence type="ECO:0000313" key="5">
    <source>
        <dbReference type="EMBL" id="OJF98862.1"/>
    </source>
</evidence>
<comment type="similarity">
    <text evidence="1">Belongs to the UPF0337 (CsbD) family.</text>
</comment>
<dbReference type="AlphaFoldDB" id="A0A657LWF9"/>
<dbReference type="EMBL" id="LSRP01000074">
    <property type="protein sequence ID" value="OJF98750.1"/>
    <property type="molecule type" value="Genomic_DNA"/>
</dbReference>
<feature type="compositionally biased region" description="Basic and acidic residues" evidence="2">
    <location>
        <begin position="28"/>
        <end position="43"/>
    </location>
</feature>
<keyword evidence="6" id="KW-1185">Reference proteome</keyword>
<reference evidence="5 6" key="1">
    <citation type="submission" date="2016-02" db="EMBL/GenBank/DDBJ databases">
        <title>Genome sequencing of a beta-galactosidase producing bacteria Rhizobium sp. 59.</title>
        <authorList>
            <person name="Wang D."/>
            <person name="Kot W."/>
            <person name="Qin Y."/>
            <person name="Hansen L."/>
            <person name="Naqvi K."/>
            <person name="Rensing C."/>
        </authorList>
    </citation>
    <scope>NUCLEOTIDE SEQUENCE [LARGE SCALE GENOMIC DNA]</scope>
    <source>
        <strain evidence="5 6">59</strain>
    </source>
</reference>
<name>A0A657LWF9_9HYPH</name>
<evidence type="ECO:0000256" key="2">
    <source>
        <dbReference type="SAM" id="MobiDB-lite"/>
    </source>
</evidence>
<dbReference type="InterPro" id="IPR008462">
    <property type="entry name" value="CsbD"/>
</dbReference>
<dbReference type="EMBL" id="LSRP01000074">
    <property type="protein sequence ID" value="OJF98862.1"/>
    <property type="molecule type" value="Genomic_DNA"/>
</dbReference>
<dbReference type="SUPFAM" id="SSF69047">
    <property type="entry name" value="Hypothetical protein YjbJ"/>
    <property type="match status" value="1"/>
</dbReference>
<dbReference type="InterPro" id="IPR036629">
    <property type="entry name" value="YjbJ_sf"/>
</dbReference>
<accession>A0A657LWF9</accession>
<organism evidence="5 6">
    <name type="scientific">Pararhizobium antarcticum</name>
    <dbReference type="NCBI Taxonomy" id="1798805"/>
    <lineage>
        <taxon>Bacteria</taxon>
        <taxon>Pseudomonadati</taxon>
        <taxon>Pseudomonadota</taxon>
        <taxon>Alphaproteobacteria</taxon>
        <taxon>Hyphomicrobiales</taxon>
        <taxon>Rhizobiaceae</taxon>
        <taxon>Rhizobium/Agrobacterium group</taxon>
        <taxon>Pararhizobium</taxon>
    </lineage>
</organism>
<feature type="region of interest" description="Disordered" evidence="2">
    <location>
        <begin position="1"/>
        <end position="63"/>
    </location>
</feature>
<comment type="caution">
    <text evidence="5">The sequence shown here is derived from an EMBL/GenBank/DDBJ whole genome shotgun (WGS) entry which is preliminary data.</text>
</comment>
<dbReference type="OrthoDB" id="7226109at2"/>
<sequence length="63" mass="6323">MGSTSDKISGAANQATGKVKQTAGEMTGNDKLRAEGKGQEVKGKVQSATGKAKDTVKGAVDSI</sequence>
<evidence type="ECO:0000313" key="4">
    <source>
        <dbReference type="EMBL" id="OJF98750.1"/>
    </source>
</evidence>
<proteinExistence type="inferred from homology"/>
<gene>
    <name evidence="4" type="ORF">AX760_01560</name>
    <name evidence="5" type="ORF">AX760_02250</name>
</gene>